<reference evidence="2 3" key="1">
    <citation type="submission" date="2019-08" db="EMBL/GenBank/DDBJ databases">
        <title>The genome of the soybean aphid Biotype 1, its phylome, world population structure and adaptation to the North American continent.</title>
        <authorList>
            <person name="Giordano R."/>
            <person name="Donthu R.K."/>
            <person name="Hernandez A.G."/>
            <person name="Wright C.L."/>
            <person name="Zimin A.V."/>
        </authorList>
    </citation>
    <scope>NUCLEOTIDE SEQUENCE [LARGE SCALE GENOMIC DNA]</scope>
    <source>
        <tissue evidence="2">Whole aphids</tissue>
    </source>
</reference>
<dbReference type="OrthoDB" id="6597554at2759"/>
<organism evidence="2 3">
    <name type="scientific">Aphis glycines</name>
    <name type="common">Soybean aphid</name>
    <dbReference type="NCBI Taxonomy" id="307491"/>
    <lineage>
        <taxon>Eukaryota</taxon>
        <taxon>Metazoa</taxon>
        <taxon>Ecdysozoa</taxon>
        <taxon>Arthropoda</taxon>
        <taxon>Hexapoda</taxon>
        <taxon>Insecta</taxon>
        <taxon>Pterygota</taxon>
        <taxon>Neoptera</taxon>
        <taxon>Paraneoptera</taxon>
        <taxon>Hemiptera</taxon>
        <taxon>Sternorrhyncha</taxon>
        <taxon>Aphidomorpha</taxon>
        <taxon>Aphidoidea</taxon>
        <taxon>Aphididae</taxon>
        <taxon>Aphidini</taxon>
        <taxon>Aphis</taxon>
        <taxon>Aphis</taxon>
    </lineage>
</organism>
<comment type="caution">
    <text evidence="2">The sequence shown here is derived from an EMBL/GenBank/DDBJ whole genome shotgun (WGS) entry which is preliminary data.</text>
</comment>
<dbReference type="AlphaFoldDB" id="A0A6G0THD9"/>
<feature type="region of interest" description="Disordered" evidence="1">
    <location>
        <begin position="265"/>
        <end position="288"/>
    </location>
</feature>
<dbReference type="EMBL" id="VYZN01000039">
    <property type="protein sequence ID" value="KAE9532355.1"/>
    <property type="molecule type" value="Genomic_DNA"/>
</dbReference>
<protein>
    <submittedName>
        <fullName evidence="2">Uncharacterized protein</fullName>
    </submittedName>
</protein>
<evidence type="ECO:0000313" key="2">
    <source>
        <dbReference type="EMBL" id="KAE9532355.1"/>
    </source>
</evidence>
<evidence type="ECO:0000256" key="1">
    <source>
        <dbReference type="SAM" id="MobiDB-lite"/>
    </source>
</evidence>
<feature type="region of interest" description="Disordered" evidence="1">
    <location>
        <begin position="326"/>
        <end position="358"/>
    </location>
</feature>
<dbReference type="Proteomes" id="UP000475862">
    <property type="component" value="Unassembled WGS sequence"/>
</dbReference>
<accession>A0A6G0THD9</accession>
<proteinExistence type="predicted"/>
<gene>
    <name evidence="2" type="ORF">AGLY_009978</name>
</gene>
<name>A0A6G0THD9_APHGL</name>
<keyword evidence="3" id="KW-1185">Reference proteome</keyword>
<sequence length="358" mass="40782">MDKKTDYVSLLNTTRKLKHTVDELINKNQNEIDILEIKRLRKSIEKMVKKYSSDKKVNNVQRLTNNCSNFGENITKSNIKEIIDVSSCFCDEMDTMKSNLEQKMEDNEECQNVTNEDNTNKRQNDLNKKCESQLKFYKEYVTELEYRLKGFIKYMIEGQRSKKKHLTREIHLKSTIEKIKRNECYYKATVQRLSGKLDYANKKSEERQKWIDGVVSQVECFSENIAKNSTDLAELLSSFAVDLSVSNQLRHSEVTSAVVACDDQDRVSNPSGSSEIVDKSASGCSQPTGVATPASVAVVTETFLQPMSHSTPIRDVPSCHNCRCSFSTSDDSNDESEDDDHPVNVGMPLNGRHKIRTT</sequence>
<evidence type="ECO:0000313" key="3">
    <source>
        <dbReference type="Proteomes" id="UP000475862"/>
    </source>
</evidence>
<feature type="compositionally biased region" description="Acidic residues" evidence="1">
    <location>
        <begin position="331"/>
        <end position="340"/>
    </location>
</feature>